<dbReference type="Proteomes" id="UP001526076">
    <property type="component" value="Unassembled WGS sequence"/>
</dbReference>
<reference evidence="1 3" key="2">
    <citation type="submission" date="2022-10" db="EMBL/GenBank/DDBJ databases">
        <title>Comparative genomic study of S. anginosus.</title>
        <authorList>
            <person name="Prasad A."/>
            <person name="Ene A."/>
            <person name="Jablonska S."/>
            <person name="Du J."/>
            <person name="Wolfe A.J."/>
            <person name="Putonti C."/>
        </authorList>
    </citation>
    <scope>NUCLEOTIDE SEQUENCE [LARGE SCALE GENOMIC DNA]</scope>
    <source>
        <strain evidence="1 3">UMB9231</strain>
    </source>
</reference>
<evidence type="ECO:0000313" key="1">
    <source>
        <dbReference type="EMBL" id="MCW1041961.1"/>
    </source>
</evidence>
<reference evidence="2" key="1">
    <citation type="submission" date="2020-02" db="EMBL/GenBank/DDBJ databases">
        <title>Antibiotic resistance/susceptibility profiles of lactic acid-producing cocci isolated from the human vagina, and analysis of the genetic basis of atypical resistances.</title>
        <authorList>
            <person name="Sirichoat A."/>
            <person name="Florez A.B."/>
            <person name="Vazquez L."/>
            <person name="Buppasiri P."/>
            <person name="Panya M."/>
            <person name="Lulitanond V."/>
            <person name="Mayo B."/>
        </authorList>
    </citation>
    <scope>NUCLEOTIDE SEQUENCE</scope>
    <source>
        <strain evidence="2">VA01-10AN</strain>
    </source>
</reference>
<protein>
    <recommendedName>
        <fullName evidence="4">Stress-induced protein</fullName>
    </recommendedName>
</protein>
<comment type="caution">
    <text evidence="2">The sequence shown here is derived from an EMBL/GenBank/DDBJ whole genome shotgun (WGS) entry which is preliminary data.</text>
</comment>
<proteinExistence type="predicted"/>
<dbReference type="RefSeq" id="WP_150890977.1">
    <property type="nucleotide sequence ID" value="NZ_CP118046.1"/>
</dbReference>
<sequence>MVKGRTKNLIPVTKRTKQDQIAISRKGGKASGKARKKKAELRRALDAILTMEIKDETLKQQLEDARLPADNQTLLALSMFNQAIKGNVRAAEFIADVLGVTRKDKLDIQEQKERIKYLKHQNKKQLAINGDIERPLVIVDEWASEHDTVDIDLGRGND</sequence>
<gene>
    <name evidence="2" type="ORF">G5T13_04540</name>
    <name evidence="1" type="ORF">OJ597_05750</name>
</gene>
<keyword evidence="3" id="KW-1185">Reference proteome</keyword>
<name>A0A6G4MY00_STRAP</name>
<evidence type="ECO:0008006" key="4">
    <source>
        <dbReference type="Google" id="ProtNLM"/>
    </source>
</evidence>
<organism evidence="2">
    <name type="scientific">Streptococcus anginosus</name>
    <dbReference type="NCBI Taxonomy" id="1328"/>
    <lineage>
        <taxon>Bacteria</taxon>
        <taxon>Bacillati</taxon>
        <taxon>Bacillota</taxon>
        <taxon>Bacilli</taxon>
        <taxon>Lactobacillales</taxon>
        <taxon>Streptococcaceae</taxon>
        <taxon>Streptococcus</taxon>
        <taxon>Streptococcus anginosus group</taxon>
    </lineage>
</organism>
<evidence type="ECO:0000313" key="3">
    <source>
        <dbReference type="Proteomes" id="UP001526076"/>
    </source>
</evidence>
<dbReference type="EMBL" id="JAPAHU010000008">
    <property type="protein sequence ID" value="MCW1041961.1"/>
    <property type="molecule type" value="Genomic_DNA"/>
</dbReference>
<evidence type="ECO:0000313" key="2">
    <source>
        <dbReference type="EMBL" id="NGG15906.1"/>
    </source>
</evidence>
<dbReference type="AlphaFoldDB" id="A0A6G4MY00"/>
<accession>A0A6G4MY00</accession>
<dbReference type="EMBL" id="JAAJBG010000006">
    <property type="protein sequence ID" value="NGG15906.1"/>
    <property type="molecule type" value="Genomic_DNA"/>
</dbReference>